<name>A0AAD4HBH9_9AGAM</name>
<evidence type="ECO:0000313" key="1">
    <source>
        <dbReference type="EMBL" id="KAG1879939.1"/>
    </source>
</evidence>
<organism evidence="1 2">
    <name type="scientific">Suillus fuscotomentosus</name>
    <dbReference type="NCBI Taxonomy" id="1912939"/>
    <lineage>
        <taxon>Eukaryota</taxon>
        <taxon>Fungi</taxon>
        <taxon>Dikarya</taxon>
        <taxon>Basidiomycota</taxon>
        <taxon>Agaricomycotina</taxon>
        <taxon>Agaricomycetes</taxon>
        <taxon>Agaricomycetidae</taxon>
        <taxon>Boletales</taxon>
        <taxon>Suillineae</taxon>
        <taxon>Suillaceae</taxon>
        <taxon>Suillus</taxon>
    </lineage>
</organism>
<dbReference type="RefSeq" id="XP_041216048.1">
    <property type="nucleotide sequence ID" value="XM_041378121.1"/>
</dbReference>
<dbReference type="AlphaFoldDB" id="A0AAD4HBH9"/>
<dbReference type="Proteomes" id="UP001195769">
    <property type="component" value="Unassembled WGS sequence"/>
</dbReference>
<comment type="caution">
    <text evidence="1">The sequence shown here is derived from an EMBL/GenBank/DDBJ whole genome shotgun (WGS) entry which is preliminary data.</text>
</comment>
<gene>
    <name evidence="1" type="ORF">F5891DRAFT_991494</name>
</gene>
<sequence length="417" mass="47584">MNEFKDPLDATEKEKVTKLVTELRELAAKGQPGDGAVTSEQIREKINETPLDNRSMRTAVVLLTRAGREFFDICTILFPRPMEIRIPEGCHWNHWPYDIIARRSKTEEGNGGSPKDYEVQQAAVRFRPWGLTVSFHQSCTDPPNVGFSGGGEGGENVHIGGEWFYRTFCAEYCRNNSINPFTSIGGLSRSIIVDAIEFLSRLEGLIEGSYEPSRDRFNADDDGDHTTQAVNMRVRRRIGILSNGLHEMMSDAFDMFDLAGGSVDQINADEYDVEFTSESTIETRRNQRREALYTRMQNARLRSRNIWAIVRLAKEIKEEAAKVVDESSAWDDDMAEGRDAYVCERMRRITACQNKAKIAAVSILKHWPTHWPAIGGTQVQWMTKRGEKRQEGVWQIIDMCRRSLEELEEIILHSADW</sequence>
<dbReference type="GeneID" id="64672419"/>
<protein>
    <submittedName>
        <fullName evidence="1">Uncharacterized protein</fullName>
    </submittedName>
</protein>
<dbReference type="EMBL" id="JABBWK010000709">
    <property type="protein sequence ID" value="KAG1879939.1"/>
    <property type="molecule type" value="Genomic_DNA"/>
</dbReference>
<keyword evidence="2" id="KW-1185">Reference proteome</keyword>
<proteinExistence type="predicted"/>
<reference evidence="1" key="1">
    <citation type="journal article" date="2020" name="New Phytol.">
        <title>Comparative genomics reveals dynamic genome evolution in host specialist ectomycorrhizal fungi.</title>
        <authorList>
            <person name="Lofgren L.A."/>
            <person name="Nguyen N.H."/>
            <person name="Vilgalys R."/>
            <person name="Ruytinx J."/>
            <person name="Liao H.L."/>
            <person name="Branco S."/>
            <person name="Kuo A."/>
            <person name="LaButti K."/>
            <person name="Lipzen A."/>
            <person name="Andreopoulos W."/>
            <person name="Pangilinan J."/>
            <person name="Riley R."/>
            <person name="Hundley H."/>
            <person name="Na H."/>
            <person name="Barry K."/>
            <person name="Grigoriev I.V."/>
            <person name="Stajich J.E."/>
            <person name="Kennedy P.G."/>
        </authorList>
    </citation>
    <scope>NUCLEOTIDE SEQUENCE</scope>
    <source>
        <strain evidence="1">FC203</strain>
    </source>
</reference>
<evidence type="ECO:0000313" key="2">
    <source>
        <dbReference type="Proteomes" id="UP001195769"/>
    </source>
</evidence>
<accession>A0AAD4HBH9</accession>